<keyword evidence="1" id="KW-1133">Transmembrane helix</keyword>
<evidence type="ECO:0000313" key="5">
    <source>
        <dbReference type="EnsemblMetazoa" id="HelroP191631"/>
    </source>
</evidence>
<dbReference type="HOGENOM" id="CLU_355360_0_0_1"/>
<keyword evidence="6" id="KW-1185">Reference proteome</keyword>
<keyword evidence="1" id="KW-0812">Transmembrane</keyword>
<dbReference type="EMBL" id="KB096457">
    <property type="protein sequence ID" value="ESO04577.1"/>
    <property type="molecule type" value="Genomic_DNA"/>
</dbReference>
<dbReference type="GeneID" id="20212002"/>
<reference evidence="5" key="3">
    <citation type="submission" date="2015-06" db="UniProtKB">
        <authorList>
            <consortium name="EnsemblMetazoa"/>
        </authorList>
    </citation>
    <scope>IDENTIFICATION</scope>
</reference>
<dbReference type="Proteomes" id="UP000015101">
    <property type="component" value="Unassembled WGS sequence"/>
</dbReference>
<dbReference type="InParanoid" id="T1FT55"/>
<organism evidence="5 6">
    <name type="scientific">Helobdella robusta</name>
    <name type="common">Californian leech</name>
    <dbReference type="NCBI Taxonomy" id="6412"/>
    <lineage>
        <taxon>Eukaryota</taxon>
        <taxon>Metazoa</taxon>
        <taxon>Spiralia</taxon>
        <taxon>Lophotrochozoa</taxon>
        <taxon>Annelida</taxon>
        <taxon>Clitellata</taxon>
        <taxon>Hirudinea</taxon>
        <taxon>Rhynchobdellida</taxon>
        <taxon>Glossiphoniidae</taxon>
        <taxon>Helobdella</taxon>
    </lineage>
</organism>
<feature type="transmembrane region" description="Helical" evidence="1">
    <location>
        <begin position="562"/>
        <end position="587"/>
    </location>
</feature>
<dbReference type="eggNOG" id="ENOG502SREP">
    <property type="taxonomic scope" value="Eukaryota"/>
</dbReference>
<dbReference type="SUPFAM" id="SSF56436">
    <property type="entry name" value="C-type lectin-like"/>
    <property type="match status" value="1"/>
</dbReference>
<dbReference type="InterPro" id="IPR016187">
    <property type="entry name" value="CTDL_fold"/>
</dbReference>
<dbReference type="CTD" id="20212002"/>
<sequence length="790" mass="88695">MSFLMASSTLMTSFLMASSALMTSHLTAFATSTNTQRQTSYMRAYSYIVASGKKTLICYDDDTNHNDNDVIVMLKARSEVDCIRKCQVATNNNLRGTNYKKLTSSCSCFHKMDVIYNRSSMNFENRWVLRSALNFASDGEVVREVGREFQGKGPEKAKADLAKECLTQVTSAREQDMEIYEKRKGHEQLDEQQTDDCPPKFHYVIENHKCYNLQVTKYQWSSSRSSCNNLLSSHPVVMENFNEMTVARLYSVAVLAINPAVTVINLWTAGYRTYNNSIPTPFLWGPYPDKNSPIENFLWRANNPDLPYDGSTYCLQYKISLDFGFDDYGCENLRVAYAWPEGTYGLPMPVTGCPEGPNNEWEQGTRTQMTEKGSHPSDIIHLAGIEPTYTEYLVQHFCMKMSYPQYGGDFTWMPGKYCIFKKGDCPAKFHEGFIKWDDSTSWYNKNDHKQSFKGVLPEGDYDHDTEIHYCCRSDGPPYHPITLPSDASFFLIKYGDVCQEVDRMLVSEEWLYWSDSRSTTPSHQGGVHPRLLRSQTPRPFSKIFYCYYQTKPPNKTLQILTILFYGVGAVVVVSMFFSMLACIFKWLCSGRCCGSGKEAEWSGLGVDYSLEPPQPVVVSSGGRSNEDNSDDNSPRVFKYVTVRTGAGNVIAGGGNTAGDGVVVLNGGGCGSLVDAMGNELLYATTAASATAAVGPLVPSAPNEFDDQQRQQFGFLQQNTSPQHHQQQLLQQQQQFNYQPQIGFIQQQPLITTRLVLLKPAQSTASPAATIMMAEPNSFLPSYSEVMSVQK</sequence>
<evidence type="ECO:0000259" key="3">
    <source>
        <dbReference type="Pfam" id="PF16977"/>
    </source>
</evidence>
<dbReference type="Gene3D" id="3.10.100.10">
    <property type="entry name" value="Mannose-Binding Protein A, subunit A"/>
    <property type="match status" value="1"/>
</dbReference>
<dbReference type="RefSeq" id="XP_009017156.1">
    <property type="nucleotide sequence ID" value="XM_009018908.1"/>
</dbReference>
<evidence type="ECO:0000313" key="6">
    <source>
        <dbReference type="Proteomes" id="UP000015101"/>
    </source>
</evidence>
<reference evidence="6" key="1">
    <citation type="submission" date="2012-12" db="EMBL/GenBank/DDBJ databases">
        <authorList>
            <person name="Hellsten U."/>
            <person name="Grimwood J."/>
            <person name="Chapman J.A."/>
            <person name="Shapiro H."/>
            <person name="Aerts A."/>
            <person name="Otillar R.P."/>
            <person name="Terry A.Y."/>
            <person name="Boore J.L."/>
            <person name="Simakov O."/>
            <person name="Marletaz F."/>
            <person name="Cho S.-J."/>
            <person name="Edsinger-Gonzales E."/>
            <person name="Havlak P."/>
            <person name="Kuo D.-H."/>
            <person name="Larsson T."/>
            <person name="Lv J."/>
            <person name="Arendt D."/>
            <person name="Savage R."/>
            <person name="Osoegawa K."/>
            <person name="de Jong P."/>
            <person name="Lindberg D.R."/>
            <person name="Seaver E.C."/>
            <person name="Weisblat D.A."/>
            <person name="Putnam N.H."/>
            <person name="Grigoriev I.V."/>
            <person name="Rokhsar D.S."/>
        </authorList>
    </citation>
    <scope>NUCLEOTIDE SEQUENCE</scope>
</reference>
<dbReference type="InterPro" id="IPR016186">
    <property type="entry name" value="C-type_lectin-like/link_sf"/>
</dbReference>
<dbReference type="EnsemblMetazoa" id="HelroT191631">
    <property type="protein sequence ID" value="HelroP191631"/>
    <property type="gene ID" value="HelroG191631"/>
</dbReference>
<reference evidence="4 6" key="2">
    <citation type="journal article" date="2013" name="Nature">
        <title>Insights into bilaterian evolution from three spiralian genomes.</title>
        <authorList>
            <person name="Simakov O."/>
            <person name="Marletaz F."/>
            <person name="Cho S.J."/>
            <person name="Edsinger-Gonzales E."/>
            <person name="Havlak P."/>
            <person name="Hellsten U."/>
            <person name="Kuo D.H."/>
            <person name="Larsson T."/>
            <person name="Lv J."/>
            <person name="Arendt D."/>
            <person name="Savage R."/>
            <person name="Osoegawa K."/>
            <person name="de Jong P."/>
            <person name="Grimwood J."/>
            <person name="Chapman J.A."/>
            <person name="Shapiro H."/>
            <person name="Aerts A."/>
            <person name="Otillar R.P."/>
            <person name="Terry A.Y."/>
            <person name="Boore J.L."/>
            <person name="Grigoriev I.V."/>
            <person name="Lindberg D.R."/>
            <person name="Seaver E.C."/>
            <person name="Weisblat D.A."/>
            <person name="Putnam N.H."/>
            <person name="Rokhsar D.S."/>
        </authorList>
    </citation>
    <scope>NUCLEOTIDE SEQUENCE</scope>
</reference>
<accession>T1FT55</accession>
<feature type="chain" id="PRO_5010980927" description="Apextrin C-terminal domain-containing protein" evidence="2">
    <location>
        <begin position="21"/>
        <end position="790"/>
    </location>
</feature>
<dbReference type="InterPro" id="IPR031569">
    <property type="entry name" value="ApeC"/>
</dbReference>
<name>T1FT55_HELRO</name>
<dbReference type="AlphaFoldDB" id="T1FT55"/>
<dbReference type="CDD" id="cd00037">
    <property type="entry name" value="CLECT"/>
    <property type="match status" value="1"/>
</dbReference>
<dbReference type="EMBL" id="AMQM01004121">
    <property type="status" value="NOT_ANNOTATED_CDS"/>
    <property type="molecule type" value="Genomic_DNA"/>
</dbReference>
<keyword evidence="1" id="KW-0472">Membrane</keyword>
<dbReference type="PANTHER" id="PTHR19324:SF33">
    <property type="entry name" value="MUCIN-5AC"/>
    <property type="match status" value="1"/>
</dbReference>
<evidence type="ECO:0000313" key="4">
    <source>
        <dbReference type="EMBL" id="ESO04577.1"/>
    </source>
</evidence>
<feature type="signal peptide" evidence="2">
    <location>
        <begin position="1"/>
        <end position="20"/>
    </location>
</feature>
<dbReference type="EMBL" id="AMQM01004120">
    <property type="status" value="NOT_ANNOTATED_CDS"/>
    <property type="molecule type" value="Genomic_DNA"/>
</dbReference>
<gene>
    <name evidence="5" type="primary">20212002</name>
    <name evidence="4" type="ORF">HELRODRAFT_191631</name>
</gene>
<dbReference type="PANTHER" id="PTHR19324">
    <property type="entry name" value="PERFORIN-LIKE PROTEIN 1"/>
    <property type="match status" value="1"/>
</dbReference>
<keyword evidence="2" id="KW-0732">Signal</keyword>
<evidence type="ECO:0000256" key="2">
    <source>
        <dbReference type="SAM" id="SignalP"/>
    </source>
</evidence>
<evidence type="ECO:0000256" key="1">
    <source>
        <dbReference type="SAM" id="Phobius"/>
    </source>
</evidence>
<dbReference type="OrthoDB" id="5954510at2759"/>
<proteinExistence type="predicted"/>
<dbReference type="KEGG" id="hro:HELRODRAFT_191631"/>
<protein>
    <recommendedName>
        <fullName evidence="3">Apextrin C-terminal domain-containing protein</fullName>
    </recommendedName>
</protein>
<feature type="domain" description="Apextrin C-terminal" evidence="3">
    <location>
        <begin position="339"/>
        <end position="548"/>
    </location>
</feature>
<dbReference type="Pfam" id="PF16977">
    <property type="entry name" value="ApeC"/>
    <property type="match status" value="1"/>
</dbReference>